<accession>A0A1H6EER3</accession>
<gene>
    <name evidence="3" type="ORF">SAMN05216223_13466</name>
</gene>
<evidence type="ECO:0000313" key="4">
    <source>
        <dbReference type="Proteomes" id="UP000236754"/>
    </source>
</evidence>
<reference evidence="3 4" key="1">
    <citation type="submission" date="2016-10" db="EMBL/GenBank/DDBJ databases">
        <authorList>
            <person name="de Groot N.N."/>
        </authorList>
    </citation>
    <scope>NUCLEOTIDE SEQUENCE [LARGE SCALE GENOMIC DNA]</scope>
    <source>
        <strain evidence="3 4">CGMCC 4.2023</strain>
    </source>
</reference>
<sequence>MRVDEFDAKPGIPAPRHLPIDGYEHLPQVAIEARVDSLDRDQVEALLHYETEHTARTPVLRLLTRRLRDLRADAESEDTPGGYGPPPRRTIPGADAP</sequence>
<evidence type="ECO:0000259" key="2">
    <source>
        <dbReference type="Pfam" id="PF26450"/>
    </source>
</evidence>
<dbReference type="AlphaFoldDB" id="A0A1H6EER3"/>
<dbReference type="EMBL" id="FNVU01000034">
    <property type="protein sequence ID" value="SEG95761.1"/>
    <property type="molecule type" value="Genomic_DNA"/>
</dbReference>
<keyword evidence="4" id="KW-1185">Reference proteome</keyword>
<name>A0A1H6EER3_9ACTN</name>
<dbReference type="Proteomes" id="UP000236754">
    <property type="component" value="Unassembled WGS sequence"/>
</dbReference>
<organism evidence="3 4">
    <name type="scientific">Actinacidiphila yanglinensis</name>
    <dbReference type="NCBI Taxonomy" id="310779"/>
    <lineage>
        <taxon>Bacteria</taxon>
        <taxon>Bacillati</taxon>
        <taxon>Actinomycetota</taxon>
        <taxon>Actinomycetes</taxon>
        <taxon>Kitasatosporales</taxon>
        <taxon>Streptomycetaceae</taxon>
        <taxon>Actinacidiphila</taxon>
    </lineage>
</organism>
<evidence type="ECO:0000256" key="1">
    <source>
        <dbReference type="SAM" id="MobiDB-lite"/>
    </source>
</evidence>
<dbReference type="InterPro" id="IPR058442">
    <property type="entry name" value="DUF8129"/>
</dbReference>
<protein>
    <recommendedName>
        <fullName evidence="2">DUF8129 domain-containing protein</fullName>
    </recommendedName>
</protein>
<feature type="region of interest" description="Disordered" evidence="1">
    <location>
        <begin position="1"/>
        <end position="20"/>
    </location>
</feature>
<evidence type="ECO:0000313" key="3">
    <source>
        <dbReference type="EMBL" id="SEG95761.1"/>
    </source>
</evidence>
<proteinExistence type="predicted"/>
<dbReference type="Pfam" id="PF26450">
    <property type="entry name" value="DUF8129"/>
    <property type="match status" value="1"/>
</dbReference>
<feature type="region of interest" description="Disordered" evidence="1">
    <location>
        <begin position="71"/>
        <end position="97"/>
    </location>
</feature>
<feature type="domain" description="DUF8129" evidence="2">
    <location>
        <begin position="22"/>
        <end position="72"/>
    </location>
</feature>